<dbReference type="InterPro" id="IPR052184">
    <property type="entry name" value="SDR_enzymes"/>
</dbReference>
<comment type="caution">
    <text evidence="1">The sequence shown here is derived from an EMBL/GenBank/DDBJ whole genome shotgun (WGS) entry which is preliminary data.</text>
</comment>
<gene>
    <name evidence="1" type="ORF">BP5796_03076</name>
</gene>
<dbReference type="SUPFAM" id="SSF51735">
    <property type="entry name" value="NAD(P)-binding Rossmann-fold domains"/>
    <property type="match status" value="1"/>
</dbReference>
<accession>A0A3D8SM89</accession>
<dbReference type="InterPro" id="IPR036291">
    <property type="entry name" value="NAD(P)-bd_dom_sf"/>
</dbReference>
<dbReference type="OrthoDB" id="7289984at2759"/>
<dbReference type="Proteomes" id="UP000256328">
    <property type="component" value="Unassembled WGS sequence"/>
</dbReference>
<reference evidence="1 2" key="1">
    <citation type="journal article" date="2018" name="IMA Fungus">
        <title>IMA Genome-F 9: Draft genome sequence of Annulohypoxylon stygium, Aspergillus mulundensis, Berkeleyomyces basicola (syn. Thielaviopsis basicola), Ceratocystis smalleyi, two Cercospora beticola strains, Coleophoma cylindrospora, Fusarium fracticaudum, Phialophora cf. hyalina, and Morchella septimelata.</title>
        <authorList>
            <person name="Wingfield B.D."/>
            <person name="Bills G.F."/>
            <person name="Dong Y."/>
            <person name="Huang W."/>
            <person name="Nel W.J."/>
            <person name="Swalarsk-Parry B.S."/>
            <person name="Vaghefi N."/>
            <person name="Wilken P.M."/>
            <person name="An Z."/>
            <person name="de Beer Z.W."/>
            <person name="De Vos L."/>
            <person name="Chen L."/>
            <person name="Duong T.A."/>
            <person name="Gao Y."/>
            <person name="Hammerbacher A."/>
            <person name="Kikkert J.R."/>
            <person name="Li Y."/>
            <person name="Li H."/>
            <person name="Li K."/>
            <person name="Li Q."/>
            <person name="Liu X."/>
            <person name="Ma X."/>
            <person name="Naidoo K."/>
            <person name="Pethybridge S.J."/>
            <person name="Sun J."/>
            <person name="Steenkamp E.T."/>
            <person name="van der Nest M.A."/>
            <person name="van Wyk S."/>
            <person name="Wingfield M.J."/>
            <person name="Xiong C."/>
            <person name="Yue Q."/>
            <person name="Zhang X."/>
        </authorList>
    </citation>
    <scope>NUCLEOTIDE SEQUENCE [LARGE SCALE GENOMIC DNA]</scope>
    <source>
        <strain evidence="1 2">BP5796</strain>
    </source>
</reference>
<dbReference type="EMBL" id="PDLN01000004">
    <property type="protein sequence ID" value="RDW87382.1"/>
    <property type="molecule type" value="Genomic_DNA"/>
</dbReference>
<dbReference type="InterPro" id="IPR002347">
    <property type="entry name" value="SDR_fam"/>
</dbReference>
<evidence type="ECO:0000313" key="1">
    <source>
        <dbReference type="EMBL" id="RDW87382.1"/>
    </source>
</evidence>
<organism evidence="1 2">
    <name type="scientific">Coleophoma crateriformis</name>
    <dbReference type="NCBI Taxonomy" id="565419"/>
    <lineage>
        <taxon>Eukaryota</taxon>
        <taxon>Fungi</taxon>
        <taxon>Dikarya</taxon>
        <taxon>Ascomycota</taxon>
        <taxon>Pezizomycotina</taxon>
        <taxon>Leotiomycetes</taxon>
        <taxon>Helotiales</taxon>
        <taxon>Dermateaceae</taxon>
        <taxon>Coleophoma</taxon>
    </lineage>
</organism>
<dbReference type="GO" id="GO:0016616">
    <property type="term" value="F:oxidoreductase activity, acting on the CH-OH group of donors, NAD or NADP as acceptor"/>
    <property type="evidence" value="ECO:0007669"/>
    <property type="project" value="TreeGrafter"/>
</dbReference>
<dbReference type="PRINTS" id="PR00081">
    <property type="entry name" value="GDHRDH"/>
</dbReference>
<dbReference type="PANTHER" id="PTHR45458">
    <property type="entry name" value="SHORT-CHAIN DEHYDROGENASE/REDUCTASE SDR"/>
    <property type="match status" value="1"/>
</dbReference>
<protein>
    <submittedName>
        <fullName evidence="1">NAD(P)-binding Rossmann-fold containing protein-7</fullName>
    </submittedName>
</protein>
<keyword evidence="2" id="KW-1185">Reference proteome</keyword>
<name>A0A3D8SM89_9HELO</name>
<dbReference type="AlphaFoldDB" id="A0A3D8SM89"/>
<proteinExistence type="predicted"/>
<dbReference type="Pfam" id="PF00106">
    <property type="entry name" value="adh_short"/>
    <property type="match status" value="1"/>
</dbReference>
<dbReference type="PANTHER" id="PTHR45458:SF3">
    <property type="entry name" value="CHAIN DEHYDROGENASE (ATSC), PUTATIVE-RELATED"/>
    <property type="match status" value="1"/>
</dbReference>
<dbReference type="Gene3D" id="3.40.50.720">
    <property type="entry name" value="NAD(P)-binding Rossmann-like Domain"/>
    <property type="match status" value="1"/>
</dbReference>
<evidence type="ECO:0000313" key="2">
    <source>
        <dbReference type="Proteomes" id="UP000256328"/>
    </source>
</evidence>
<sequence length="265" mass="28611">MPSYVIVGASRGLGYEWLRQLSKDSSNTVIGLVRSVDQVQARLDADSISNVRILAGDMADSASLEKAALEVSNITQSIDYLIVNGAYISPKSARLNPSEFTGRAAELREEMVDSLEVNVVGVIYSVNAFLPLVRKGTVKKITVISSGMADTDMVVQHDIPGSIVYSSIKAATNMVVAKYAVELRGEGIVVLALSPGIVNTQEGLISEEEMKVLMVLIQKFQVFYPDFKGPITAAESVAAQKNVIEGITLEQTGSFLSHKGNKEWL</sequence>